<dbReference type="InterPro" id="IPR006379">
    <property type="entry name" value="HAD-SF_hydro_IIB"/>
</dbReference>
<dbReference type="Gene3D" id="3.30.1240.10">
    <property type="match status" value="1"/>
</dbReference>
<dbReference type="SUPFAM" id="SSF56784">
    <property type="entry name" value="HAD-like"/>
    <property type="match status" value="1"/>
</dbReference>
<dbReference type="InterPro" id="IPR023214">
    <property type="entry name" value="HAD_sf"/>
</dbReference>
<dbReference type="Proteomes" id="UP000627781">
    <property type="component" value="Unassembled WGS sequence"/>
</dbReference>
<dbReference type="InterPro" id="IPR000150">
    <property type="entry name" value="Cof"/>
</dbReference>
<dbReference type="SFLD" id="SFLDS00003">
    <property type="entry name" value="Haloacid_Dehalogenase"/>
    <property type="match status" value="1"/>
</dbReference>
<evidence type="ECO:0000313" key="1">
    <source>
        <dbReference type="EMBL" id="MBD7909763.1"/>
    </source>
</evidence>
<proteinExistence type="predicted"/>
<dbReference type="RefSeq" id="WP_143314666.1">
    <property type="nucleotide sequence ID" value="NZ_JACSRA010000001.1"/>
</dbReference>
<dbReference type="InterPro" id="IPR036412">
    <property type="entry name" value="HAD-like_sf"/>
</dbReference>
<protein>
    <submittedName>
        <fullName evidence="1">HAD family phosphatase</fullName>
    </submittedName>
</protein>
<dbReference type="CDD" id="cd07518">
    <property type="entry name" value="HAD_YbiV-Like"/>
    <property type="match status" value="1"/>
</dbReference>
<gene>
    <name evidence="1" type="ORF">H9661_00205</name>
</gene>
<sequence>MIRLIATDMDGTLLDEKGQIPQEFANTLEKLENRNIKFVVASGRPYYTLYENFTPLSDKLYYICDNGAFVVENGEIVSISIIDKDKVNELIKCVEFIPNAEIILCGKNGAYHRPCSDEFTTEIDKYYIKKHIVDDLTKVNDEIFKITICNLTSTTNNTYETIKHKFSSDFMIVVSGEVWIDIMNEGVNKGAALRKIQEDQNISYDETMVFGDFYNDVEMLKKAHYSFVMENANDDMKQYGNFIAPKNTENGVIKTIEKYILNH</sequence>
<evidence type="ECO:0000313" key="2">
    <source>
        <dbReference type="Proteomes" id="UP000627781"/>
    </source>
</evidence>
<dbReference type="NCBIfam" id="TIGR00099">
    <property type="entry name" value="Cof-subfamily"/>
    <property type="match status" value="1"/>
</dbReference>
<dbReference type="Gene3D" id="3.40.50.1000">
    <property type="entry name" value="HAD superfamily/HAD-like"/>
    <property type="match status" value="1"/>
</dbReference>
<accession>A0ABR8PNK2</accession>
<dbReference type="SFLD" id="SFLDG01140">
    <property type="entry name" value="C2.B:_Phosphomannomutase_and_P"/>
    <property type="match status" value="1"/>
</dbReference>
<keyword evidence="2" id="KW-1185">Reference proteome</keyword>
<reference evidence="1 2" key="1">
    <citation type="submission" date="2020-08" db="EMBL/GenBank/DDBJ databases">
        <title>A Genomic Blueprint of the Chicken Gut Microbiome.</title>
        <authorList>
            <person name="Gilroy R."/>
            <person name="Ravi A."/>
            <person name="Getino M."/>
            <person name="Pursley I."/>
            <person name="Horton D.L."/>
            <person name="Alikhan N.-F."/>
            <person name="Baker D."/>
            <person name="Gharbi K."/>
            <person name="Hall N."/>
            <person name="Watson M."/>
            <person name="Adriaenssens E.M."/>
            <person name="Foster-Nyarko E."/>
            <person name="Jarju S."/>
            <person name="Secka A."/>
            <person name="Antonio M."/>
            <person name="Oren A."/>
            <person name="Chaudhuri R."/>
            <person name="La Ragione R.M."/>
            <person name="Hildebrand F."/>
            <person name="Pallen M.J."/>
        </authorList>
    </citation>
    <scope>NUCLEOTIDE SEQUENCE [LARGE SCALE GENOMIC DNA]</scope>
    <source>
        <strain evidence="1 2">Sa3CVN1</strain>
    </source>
</reference>
<dbReference type="Pfam" id="PF08282">
    <property type="entry name" value="Hydrolase_3"/>
    <property type="match status" value="1"/>
</dbReference>
<dbReference type="NCBIfam" id="TIGR01484">
    <property type="entry name" value="HAD-SF-IIB"/>
    <property type="match status" value="1"/>
</dbReference>
<dbReference type="EMBL" id="JACSRA010000001">
    <property type="protein sequence ID" value="MBD7909763.1"/>
    <property type="molecule type" value="Genomic_DNA"/>
</dbReference>
<dbReference type="PANTHER" id="PTHR10000:SF53">
    <property type="entry name" value="5-AMINO-6-(5-PHOSPHO-D-RIBITYLAMINO)URACIL PHOSPHATASE YBJI-RELATED"/>
    <property type="match status" value="1"/>
</dbReference>
<dbReference type="PANTHER" id="PTHR10000">
    <property type="entry name" value="PHOSPHOSERINE PHOSPHATASE"/>
    <property type="match status" value="1"/>
</dbReference>
<dbReference type="SFLD" id="SFLDG01144">
    <property type="entry name" value="C2.B.4:_PGP_Like"/>
    <property type="match status" value="1"/>
</dbReference>
<name>A0ABR8PNK2_9CLOT</name>
<comment type="caution">
    <text evidence="1">The sequence shown here is derived from an EMBL/GenBank/DDBJ whole genome shotgun (WGS) entry which is preliminary data.</text>
</comment>
<organism evidence="1 2">
    <name type="scientific">Clostridium cibarium</name>
    <dbReference type="NCBI Taxonomy" id="2762247"/>
    <lineage>
        <taxon>Bacteria</taxon>
        <taxon>Bacillati</taxon>
        <taxon>Bacillota</taxon>
        <taxon>Clostridia</taxon>
        <taxon>Eubacteriales</taxon>
        <taxon>Clostridiaceae</taxon>
        <taxon>Clostridium</taxon>
    </lineage>
</organism>